<organism evidence="1 2">
    <name type="scientific">Paramecium bursaria Chlorella virus FR483</name>
    <name type="common">PBCV-FR483</name>
    <dbReference type="NCBI Taxonomy" id="399781"/>
    <lineage>
        <taxon>Viruses</taxon>
        <taxon>Varidnaviria</taxon>
        <taxon>Bamfordvirae</taxon>
        <taxon>Nucleocytoviricota</taxon>
        <taxon>Megaviricetes</taxon>
        <taxon>Algavirales</taxon>
        <taxon>Phycodnaviridae</taxon>
        <taxon>Chlorovirus</taxon>
        <taxon>Chlorovirus conductrix</taxon>
        <taxon>Paramecium bursaria Chlorella virus A1</taxon>
    </lineage>
</organism>
<proteinExistence type="predicted"/>
<evidence type="ECO:0000313" key="2">
    <source>
        <dbReference type="Proteomes" id="UP000204095"/>
    </source>
</evidence>
<accession>A7J749</accession>
<evidence type="ECO:0000313" key="1">
    <source>
        <dbReference type="EMBL" id="ABT15630.1"/>
    </source>
</evidence>
<name>A7J749_PBCVF</name>
<protein>
    <submittedName>
        <fullName evidence="1">Uncharacterized protein n345R</fullName>
    </submittedName>
</protein>
<dbReference type="KEGG" id="vg:5469911"/>
<gene>
    <name evidence="1" type="primary">n345R</name>
    <name evidence="1" type="ORF">FR483_n345R</name>
</gene>
<dbReference type="EMBL" id="DQ890022">
    <property type="protein sequence ID" value="ABT15630.1"/>
    <property type="molecule type" value="Genomic_DNA"/>
</dbReference>
<dbReference type="RefSeq" id="YP_001425977.1">
    <property type="nucleotide sequence ID" value="NC_008603.1"/>
</dbReference>
<reference evidence="1 2" key="1">
    <citation type="journal article" date="2007" name="Virology">
        <title>Sequence and annotation of the 314-kb MT325 and the 321-kb FR483 viruses that infect Chlorella Pbi.</title>
        <authorList>
            <person name="Fitzgerald L.A."/>
            <person name="Graves M.V."/>
            <person name="Li X."/>
            <person name="Feldblyum T."/>
            <person name="Hartigan J."/>
            <person name="Van Etten J.L."/>
        </authorList>
    </citation>
    <scope>NUCLEOTIDE SEQUENCE [LARGE SCALE GENOMIC DNA]</scope>
    <source>
        <strain evidence="1 2">FR483</strain>
    </source>
</reference>
<sequence>MRAFERELNRERNKLFTICLLLKIYEHAIKDRNRHITQLLNRYSRQRRKLLPTDKDVIFTIKFHPDVKTFPHSHRTEEVIPVEWHHRIHEPSLKTSLRPPFQSRTLSLIPKTTEQTNSHVGLLSFVRQLKTSEHLCSGSHPIYHRVIQFQTAVVRP</sequence>
<organismHost>
    <name type="scientific">Paramecium bursaria</name>
    <dbReference type="NCBI Taxonomy" id="74790"/>
</organismHost>
<dbReference type="Proteomes" id="UP000204095">
    <property type="component" value="Segment"/>
</dbReference>
<dbReference type="GeneID" id="5469911"/>